<gene>
    <name evidence="1" type="ORF">NCTC8576_01562</name>
</gene>
<accession>A0A2X2HW10</accession>
<dbReference type="Pfam" id="PF09669">
    <property type="entry name" value="Phage_pRha"/>
    <property type="match status" value="1"/>
</dbReference>
<protein>
    <submittedName>
        <fullName evidence="1">Putative phage-encoded protein</fullName>
    </submittedName>
</protein>
<dbReference type="SUPFAM" id="SSF46689">
    <property type="entry name" value="Homeodomain-like"/>
    <property type="match status" value="1"/>
</dbReference>
<dbReference type="InterPro" id="IPR009057">
    <property type="entry name" value="Homeodomain-like_sf"/>
</dbReference>
<dbReference type="InterPro" id="IPR014054">
    <property type="entry name" value="Phage_regulatory_Rha"/>
</dbReference>
<dbReference type="InterPro" id="IPR036388">
    <property type="entry name" value="WH-like_DNA-bd_sf"/>
</dbReference>
<dbReference type="GO" id="GO:0004803">
    <property type="term" value="F:transposase activity"/>
    <property type="evidence" value="ECO:0007669"/>
    <property type="project" value="InterPro"/>
</dbReference>
<dbReference type="Proteomes" id="UP000251799">
    <property type="component" value="Unassembled WGS sequence"/>
</dbReference>
<dbReference type="Gene3D" id="1.10.10.10">
    <property type="entry name" value="Winged helix-like DNA-binding domain superfamily/Winged helix DNA-binding domain"/>
    <property type="match status" value="1"/>
</dbReference>
<dbReference type="EMBL" id="UAUR01000003">
    <property type="protein sequence ID" value="SPZ71981.1"/>
    <property type="molecule type" value="Genomic_DNA"/>
</dbReference>
<proteinExistence type="predicted"/>
<dbReference type="RefSeq" id="WP_071821637.1">
    <property type="nucleotide sequence ID" value="NZ_CP026795.1"/>
</dbReference>
<sequence>MTKNTRFSPEVRQRAIRMVLESQGEYDSQWAAICSIAPKIGCTPETLRVWVRQHERDTGGGSNLDQLVSMTSIEIAELTGKEHRNVLRDIRNMAEELNALKTEQCSKLSSHIGVTKDVYLNAQGKQQPLYRLDRKHTFILVAGYSVHLRAKCYDHIQTLERRVLQLEDQKKRAAIQSANRRGVTWGDYCKTYDLPAQKLMTALLQHRGLFRKNPISNEWSVNPKYSDCFRIIKPSDQKFSAGGYNFRFNAKGLEVFGKPAIVDKLRGILIAFTGTDQQKQEHLLKQAQSGKLEGL</sequence>
<organism evidence="1 2">
    <name type="scientific">Shigella boydii</name>
    <dbReference type="NCBI Taxonomy" id="621"/>
    <lineage>
        <taxon>Bacteria</taxon>
        <taxon>Pseudomonadati</taxon>
        <taxon>Pseudomonadota</taxon>
        <taxon>Gammaproteobacteria</taxon>
        <taxon>Enterobacterales</taxon>
        <taxon>Enterobacteriaceae</taxon>
        <taxon>Shigella</taxon>
    </lineage>
</organism>
<dbReference type="GO" id="GO:0006313">
    <property type="term" value="P:DNA transposition"/>
    <property type="evidence" value="ECO:0007669"/>
    <property type="project" value="InterPro"/>
</dbReference>
<evidence type="ECO:0000313" key="2">
    <source>
        <dbReference type="Proteomes" id="UP000251799"/>
    </source>
</evidence>
<dbReference type="GO" id="GO:0003677">
    <property type="term" value="F:DNA binding"/>
    <property type="evidence" value="ECO:0007669"/>
    <property type="project" value="InterPro"/>
</dbReference>
<dbReference type="AlphaFoldDB" id="A0A2X2HW10"/>
<name>A0A2X2HW10_SHIBO</name>
<reference evidence="1 2" key="1">
    <citation type="submission" date="2018-06" db="EMBL/GenBank/DDBJ databases">
        <authorList>
            <consortium name="Pathogen Informatics"/>
            <person name="Doyle S."/>
        </authorList>
    </citation>
    <scope>NUCLEOTIDE SEQUENCE [LARGE SCALE GENOMIC DNA]</scope>
    <source>
        <strain evidence="1 2">NCTC8576</strain>
    </source>
</reference>
<evidence type="ECO:0000313" key="1">
    <source>
        <dbReference type="EMBL" id="SPZ71981.1"/>
    </source>
</evidence>